<comment type="caution">
    <text evidence="1">The sequence shown here is derived from an EMBL/GenBank/DDBJ whole genome shotgun (WGS) entry which is preliminary data.</text>
</comment>
<organism evidence="1 2">
    <name type="scientific">Cudoniella acicularis</name>
    <dbReference type="NCBI Taxonomy" id="354080"/>
    <lineage>
        <taxon>Eukaryota</taxon>
        <taxon>Fungi</taxon>
        <taxon>Dikarya</taxon>
        <taxon>Ascomycota</taxon>
        <taxon>Pezizomycotina</taxon>
        <taxon>Leotiomycetes</taxon>
        <taxon>Helotiales</taxon>
        <taxon>Tricladiaceae</taxon>
        <taxon>Cudoniella</taxon>
    </lineage>
</organism>
<name>A0A8H4RTH5_9HELO</name>
<keyword evidence="2" id="KW-1185">Reference proteome</keyword>
<sequence length="189" mass="21892">MSIYRVIINQSSEIRAIIARATSLLTDVEAPNVDGVLTTIVKSTYPRQIIILRGHHDNNNRDIIKIKILPIENKIRSDYLEFLPSTDLDQLYFLNDPIARHLDTQFRLLRHNIFGELKEALKGLINSITNNPTLLNNSKLSLGDIRAYPYTKAYISYVSFNRNRGVEAHVSFNQLYTLRKKSIPNRRKW</sequence>
<dbReference type="AlphaFoldDB" id="A0A8H4RTH5"/>
<dbReference type="OrthoDB" id="2423195at2759"/>
<reference evidence="1 2" key="1">
    <citation type="submission" date="2020-03" db="EMBL/GenBank/DDBJ databases">
        <title>Draft Genome Sequence of Cudoniella acicularis.</title>
        <authorList>
            <person name="Buettner E."/>
            <person name="Kellner H."/>
        </authorList>
    </citation>
    <scope>NUCLEOTIDE SEQUENCE [LARGE SCALE GENOMIC DNA]</scope>
    <source>
        <strain evidence="1 2">DSM 108380</strain>
    </source>
</reference>
<gene>
    <name evidence="1" type="ORF">G7Y89_g3414</name>
</gene>
<evidence type="ECO:0000313" key="2">
    <source>
        <dbReference type="Proteomes" id="UP000566819"/>
    </source>
</evidence>
<dbReference type="EMBL" id="JAAMPI010000166">
    <property type="protein sequence ID" value="KAF4634689.1"/>
    <property type="molecule type" value="Genomic_DNA"/>
</dbReference>
<accession>A0A8H4RTH5</accession>
<dbReference type="Proteomes" id="UP000566819">
    <property type="component" value="Unassembled WGS sequence"/>
</dbReference>
<protein>
    <submittedName>
        <fullName evidence="1">Uncharacterized protein</fullName>
    </submittedName>
</protein>
<evidence type="ECO:0000313" key="1">
    <source>
        <dbReference type="EMBL" id="KAF4634689.1"/>
    </source>
</evidence>
<proteinExistence type="predicted"/>